<dbReference type="AlphaFoldDB" id="A0AAE0MFF4"/>
<evidence type="ECO:0000259" key="2">
    <source>
        <dbReference type="Pfam" id="PF01137"/>
    </source>
</evidence>
<keyword evidence="4" id="KW-1185">Reference proteome</keyword>
<dbReference type="Gene3D" id="3.30.360.20">
    <property type="entry name" value="RNA 3'-terminal phosphate cyclase, insert domain"/>
    <property type="match status" value="1"/>
</dbReference>
<dbReference type="InterPro" id="IPR000228">
    <property type="entry name" value="RNA3'_term_phos_cyc"/>
</dbReference>
<dbReference type="GO" id="GO:0003963">
    <property type="term" value="F:RNA-3'-phosphate cyclase activity"/>
    <property type="evidence" value="ECO:0007669"/>
    <property type="project" value="TreeGrafter"/>
</dbReference>
<dbReference type="InterPro" id="IPR013792">
    <property type="entry name" value="RNA3'P_cycl/enolpyr_Trfase_a/b"/>
</dbReference>
<evidence type="ECO:0000313" key="3">
    <source>
        <dbReference type="EMBL" id="KAK3330601.1"/>
    </source>
</evidence>
<dbReference type="GO" id="GO:0005634">
    <property type="term" value="C:nucleus"/>
    <property type="evidence" value="ECO:0007669"/>
    <property type="project" value="TreeGrafter"/>
</dbReference>
<feature type="region of interest" description="Disordered" evidence="1">
    <location>
        <begin position="295"/>
        <end position="344"/>
    </location>
</feature>
<protein>
    <submittedName>
        <fullName evidence="3">RNA 3'-terminal phosphate cyclase/enolpyruvate transferase</fullName>
    </submittedName>
</protein>
<reference evidence="3" key="1">
    <citation type="journal article" date="2023" name="Mol. Phylogenet. Evol.">
        <title>Genome-scale phylogeny and comparative genomics of the fungal order Sordariales.</title>
        <authorList>
            <person name="Hensen N."/>
            <person name="Bonometti L."/>
            <person name="Westerberg I."/>
            <person name="Brannstrom I.O."/>
            <person name="Guillou S."/>
            <person name="Cros-Aarteil S."/>
            <person name="Calhoun S."/>
            <person name="Haridas S."/>
            <person name="Kuo A."/>
            <person name="Mondo S."/>
            <person name="Pangilinan J."/>
            <person name="Riley R."/>
            <person name="LaButti K."/>
            <person name="Andreopoulos B."/>
            <person name="Lipzen A."/>
            <person name="Chen C."/>
            <person name="Yan M."/>
            <person name="Daum C."/>
            <person name="Ng V."/>
            <person name="Clum A."/>
            <person name="Steindorff A."/>
            <person name="Ohm R.A."/>
            <person name="Martin F."/>
            <person name="Silar P."/>
            <person name="Natvig D.O."/>
            <person name="Lalanne C."/>
            <person name="Gautier V."/>
            <person name="Ament-Velasquez S.L."/>
            <person name="Kruys A."/>
            <person name="Hutchinson M.I."/>
            <person name="Powell A.J."/>
            <person name="Barry K."/>
            <person name="Miller A.N."/>
            <person name="Grigoriev I.V."/>
            <person name="Debuchy R."/>
            <person name="Gladieux P."/>
            <person name="Hiltunen Thoren M."/>
            <person name="Johannesson H."/>
        </authorList>
    </citation>
    <scope>NUCLEOTIDE SEQUENCE</scope>
    <source>
        <strain evidence="3">CBS 118394</strain>
    </source>
</reference>
<dbReference type="InterPro" id="IPR036553">
    <property type="entry name" value="RPTC_insert"/>
</dbReference>
<evidence type="ECO:0000256" key="1">
    <source>
        <dbReference type="SAM" id="MobiDB-lite"/>
    </source>
</evidence>
<dbReference type="InterPro" id="IPR037136">
    <property type="entry name" value="RNA3'_phos_cyclase_dom_sf"/>
</dbReference>
<proteinExistence type="predicted"/>
<feature type="domain" description="RNA 3'-terminal phosphate cyclase" evidence="2">
    <location>
        <begin position="15"/>
        <end position="399"/>
    </location>
</feature>
<feature type="compositionally biased region" description="Basic residues" evidence="1">
    <location>
        <begin position="315"/>
        <end position="328"/>
    </location>
</feature>
<dbReference type="EMBL" id="JAUEDM010000001">
    <property type="protein sequence ID" value="KAK3330601.1"/>
    <property type="molecule type" value="Genomic_DNA"/>
</dbReference>
<dbReference type="PANTHER" id="PTHR11096">
    <property type="entry name" value="RNA 3' TERMINAL PHOSPHATE CYCLASE"/>
    <property type="match status" value="1"/>
</dbReference>
<name>A0AAE0MFF4_9PEZI</name>
<dbReference type="Pfam" id="PF01137">
    <property type="entry name" value="RTC"/>
    <property type="match status" value="1"/>
</dbReference>
<dbReference type="Proteomes" id="UP001283341">
    <property type="component" value="Unassembled WGS sequence"/>
</dbReference>
<feature type="compositionally biased region" description="Polar residues" evidence="1">
    <location>
        <begin position="334"/>
        <end position="344"/>
    </location>
</feature>
<organism evidence="3 4">
    <name type="scientific">Apodospora peruviana</name>
    <dbReference type="NCBI Taxonomy" id="516989"/>
    <lineage>
        <taxon>Eukaryota</taxon>
        <taxon>Fungi</taxon>
        <taxon>Dikarya</taxon>
        <taxon>Ascomycota</taxon>
        <taxon>Pezizomycotina</taxon>
        <taxon>Sordariomycetes</taxon>
        <taxon>Sordariomycetidae</taxon>
        <taxon>Sordariales</taxon>
        <taxon>Lasiosphaeriaceae</taxon>
        <taxon>Apodospora</taxon>
    </lineage>
</organism>
<dbReference type="GO" id="GO:0006396">
    <property type="term" value="P:RNA processing"/>
    <property type="evidence" value="ECO:0007669"/>
    <property type="project" value="InterPro"/>
</dbReference>
<evidence type="ECO:0000313" key="4">
    <source>
        <dbReference type="Proteomes" id="UP001283341"/>
    </source>
</evidence>
<dbReference type="SUPFAM" id="SSF55205">
    <property type="entry name" value="EPT/RTPC-like"/>
    <property type="match status" value="1"/>
</dbReference>
<feature type="compositionally biased region" description="Polar residues" evidence="1">
    <location>
        <begin position="383"/>
        <end position="397"/>
    </location>
</feature>
<feature type="region of interest" description="Disordered" evidence="1">
    <location>
        <begin position="383"/>
        <end position="421"/>
    </location>
</feature>
<dbReference type="PANTHER" id="PTHR11096:SF0">
    <property type="entry name" value="RNA 3'-TERMINAL PHOSPHATE CYCLASE"/>
    <property type="match status" value="1"/>
</dbReference>
<dbReference type="Gene3D" id="3.65.10.20">
    <property type="entry name" value="RNA 3'-terminal phosphate cyclase domain"/>
    <property type="match status" value="1"/>
</dbReference>
<dbReference type="InterPro" id="IPR023797">
    <property type="entry name" value="RNA3'_phos_cyclase_dom"/>
</dbReference>
<sequence length="456" mass="50143">MKESTRIIELDGRTGEGGGQLVRIACVLAAVATQPIRITNVRGNRAGPRGGGLKAQHVSSIEWLAKATGADVEGLFVGSHTLEFRPRRKPSGLRDRTIKIIAESPAASIMLIFQAIFPFLLFASSNGSDDGKSPSCPVDLEIMGGTNVSFSLSYEYLDQVLLPTIEEAFPAIRVERELKSRGWHQGKSRHGTVAFKIYPLPIGEPLVPRSAATSGGSYHYHRHESNKNKSNGVHKVDVSLIAPATMHSPLSKALAQDLDDLFPNVDVTFKIMEDSGSDSRVYVLLVAISPKCSPETGCTQPRRRWGRDILTAVPKNKHAKNNKNRKKNNNNNNDQNQETTFSENISRKLSRDLYEEISTGGDVDEYLHDQLVIFQALASGRTSFPRSTASDGTSSNQHHGKDEEVSRKKLQEPFGEGSTHTTTARWVTTELLPGVVWYNDGRVCDGVGMRMDKTHT</sequence>
<gene>
    <name evidence="3" type="ORF">B0H66DRAFT_469330</name>
</gene>
<comment type="caution">
    <text evidence="3">The sequence shown here is derived from an EMBL/GenBank/DDBJ whole genome shotgun (WGS) entry which is preliminary data.</text>
</comment>
<reference evidence="3" key="2">
    <citation type="submission" date="2023-06" db="EMBL/GenBank/DDBJ databases">
        <authorList>
            <consortium name="Lawrence Berkeley National Laboratory"/>
            <person name="Haridas S."/>
            <person name="Hensen N."/>
            <person name="Bonometti L."/>
            <person name="Westerberg I."/>
            <person name="Brannstrom I.O."/>
            <person name="Guillou S."/>
            <person name="Cros-Aarteil S."/>
            <person name="Calhoun S."/>
            <person name="Kuo A."/>
            <person name="Mondo S."/>
            <person name="Pangilinan J."/>
            <person name="Riley R."/>
            <person name="Labutti K."/>
            <person name="Andreopoulos B."/>
            <person name="Lipzen A."/>
            <person name="Chen C."/>
            <person name="Yanf M."/>
            <person name="Daum C."/>
            <person name="Ng V."/>
            <person name="Clum A."/>
            <person name="Steindorff A."/>
            <person name="Ohm R."/>
            <person name="Martin F."/>
            <person name="Silar P."/>
            <person name="Natvig D."/>
            <person name="Lalanne C."/>
            <person name="Gautier V."/>
            <person name="Ament-Velasquez S.L."/>
            <person name="Kruys A."/>
            <person name="Hutchinson M.I."/>
            <person name="Powell A.J."/>
            <person name="Barry K."/>
            <person name="Miller A.N."/>
            <person name="Grigoriev I.V."/>
            <person name="Debuchy R."/>
            <person name="Gladieux P."/>
            <person name="Thoren M.H."/>
            <person name="Johannesson H."/>
        </authorList>
    </citation>
    <scope>NUCLEOTIDE SEQUENCE</scope>
    <source>
        <strain evidence="3">CBS 118394</strain>
    </source>
</reference>
<dbReference type="GO" id="GO:0016740">
    <property type="term" value="F:transferase activity"/>
    <property type="evidence" value="ECO:0007669"/>
    <property type="project" value="UniProtKB-KW"/>
</dbReference>
<accession>A0AAE0MFF4</accession>
<feature type="compositionally biased region" description="Basic and acidic residues" evidence="1">
    <location>
        <begin position="399"/>
        <end position="411"/>
    </location>
</feature>
<keyword evidence="3" id="KW-0808">Transferase</keyword>